<proteinExistence type="predicted"/>
<dbReference type="EMBL" id="NOJY02000009">
    <property type="protein sequence ID" value="RDY28052.1"/>
    <property type="molecule type" value="Genomic_DNA"/>
</dbReference>
<sequence length="470" mass="54823">MYMIIMSLCGIIMVLSVYMSMKSSLKPRNNIFMGVTLPKEIIDSEIVKQIKNEYKKECNKYLLIMVVSYIPVILISKISLNMIYFLSWSFIWCESLLYRPYKKRNQKLKKLKLENNWFAGERKVVHLDTKMTMLKHKMPISSKYFIIPLLLSFIPVSMSISNQDEYGIILIIVAVINILVVIVLFFIFRNFNKSKLKVYSENTDINYTINREEKRLYSIFWLIQTIIYDFITILLFIYILGYFEIGYLLVLIPILIGSGSILFGMSYIKNRVGKLEEELTSSDNKEILVDEDDYWIDGLYYYNENDSSTSVRARLGTGYTYNLATKSGKFVGKTLIWIIVSVVCIPLAIMLLSMDFIPHSINIDDTKKEISIKCTTYNYDFDISNIESVEFLNSIPKFKIKTNGAATNEYAIGNFRSNEYGKCKVYVHYENNSSILIKLKNGNTDYVIYNDKRLEKTHDIYKEIKNSIKK</sequence>
<feature type="transmembrane region" description="Helical" evidence="1">
    <location>
        <begin position="82"/>
        <end position="101"/>
    </location>
</feature>
<dbReference type="Proteomes" id="UP000215694">
    <property type="component" value="Unassembled WGS sequence"/>
</dbReference>
<feature type="transmembrane region" description="Helical" evidence="1">
    <location>
        <begin position="219"/>
        <end position="239"/>
    </location>
</feature>
<reference evidence="3 4" key="1">
    <citation type="journal article" date="2017" name="Genome Announc.">
        <title>Draft Genome Sequence of Romboutsia weinsteinii sp. nov. Strain CCRI-19649(T) Isolated from Surface Water.</title>
        <authorList>
            <person name="Maheux A.F."/>
            <person name="Boudreau D.K."/>
            <person name="Berube E."/>
            <person name="Boissinot M."/>
            <person name="Cantin P."/>
            <person name="Raymond F."/>
            <person name="Corbeil J."/>
            <person name="Omar R.F."/>
            <person name="Bergeron M.G."/>
        </authorList>
    </citation>
    <scope>NUCLEOTIDE SEQUENCE [LARGE SCALE GENOMIC DNA]</scope>
    <source>
        <strain evidence="3 4">CCRI-19649</strain>
    </source>
</reference>
<evidence type="ECO:0000256" key="1">
    <source>
        <dbReference type="SAM" id="Phobius"/>
    </source>
</evidence>
<keyword evidence="1" id="KW-0472">Membrane</keyword>
<feature type="transmembrane region" description="Helical" evidence="1">
    <location>
        <begin position="245"/>
        <end position="268"/>
    </location>
</feature>
<feature type="transmembrane region" description="Helical" evidence="1">
    <location>
        <begin position="140"/>
        <end position="160"/>
    </location>
</feature>
<feature type="transmembrane region" description="Helical" evidence="1">
    <location>
        <begin position="5"/>
        <end position="21"/>
    </location>
</feature>
<evidence type="ECO:0000313" key="4">
    <source>
        <dbReference type="Proteomes" id="UP000215694"/>
    </source>
</evidence>
<dbReference type="InterPro" id="IPR027783">
    <property type="entry name" value="Bacterial_PH-related"/>
</dbReference>
<gene>
    <name evidence="3" type="ORF">CHL78_007050</name>
</gene>
<feature type="transmembrane region" description="Helical" evidence="1">
    <location>
        <begin position="166"/>
        <end position="188"/>
    </location>
</feature>
<keyword evidence="1" id="KW-1133">Transmembrane helix</keyword>
<feature type="domain" description="Bacterial Pleckstrin homology" evidence="2">
    <location>
        <begin position="367"/>
        <end position="443"/>
    </location>
</feature>
<dbReference type="OrthoDB" id="157646at2"/>
<protein>
    <recommendedName>
        <fullName evidence="2">Bacterial Pleckstrin homology domain-containing protein</fullName>
    </recommendedName>
</protein>
<name>A0A371J5J3_9FIRM</name>
<dbReference type="Pfam" id="PF10882">
    <property type="entry name" value="bPH_5"/>
    <property type="match status" value="1"/>
</dbReference>
<keyword evidence="4" id="KW-1185">Reference proteome</keyword>
<organism evidence="3 4">
    <name type="scientific">Romboutsia weinsteinii</name>
    <dbReference type="NCBI Taxonomy" id="2020949"/>
    <lineage>
        <taxon>Bacteria</taxon>
        <taxon>Bacillati</taxon>
        <taxon>Bacillota</taxon>
        <taxon>Clostridia</taxon>
        <taxon>Peptostreptococcales</taxon>
        <taxon>Peptostreptococcaceae</taxon>
        <taxon>Romboutsia</taxon>
    </lineage>
</organism>
<dbReference type="RefSeq" id="WP_094366085.1">
    <property type="nucleotide sequence ID" value="NZ_NOJY02000009.1"/>
</dbReference>
<comment type="caution">
    <text evidence="3">The sequence shown here is derived from an EMBL/GenBank/DDBJ whole genome shotgun (WGS) entry which is preliminary data.</text>
</comment>
<feature type="transmembrane region" description="Helical" evidence="1">
    <location>
        <begin position="335"/>
        <end position="354"/>
    </location>
</feature>
<accession>A0A371J5J3</accession>
<dbReference type="AlphaFoldDB" id="A0A371J5J3"/>
<evidence type="ECO:0000313" key="3">
    <source>
        <dbReference type="EMBL" id="RDY28052.1"/>
    </source>
</evidence>
<keyword evidence="1" id="KW-0812">Transmembrane</keyword>
<feature type="transmembrane region" description="Helical" evidence="1">
    <location>
        <begin position="58"/>
        <end position="76"/>
    </location>
</feature>
<evidence type="ECO:0000259" key="2">
    <source>
        <dbReference type="Pfam" id="PF10882"/>
    </source>
</evidence>